<dbReference type="AlphaFoldDB" id="A0A139RJ65"/>
<dbReference type="EMBL" id="LQZF01000028">
    <property type="protein sequence ID" value="KXU14803.1"/>
    <property type="molecule type" value="Genomic_DNA"/>
</dbReference>
<sequence>MTGRLSRMRFSSYLSYQPSFRQKDYKKGTCQQQGSTKNG</sequence>
<evidence type="ECO:0000313" key="2">
    <source>
        <dbReference type="Proteomes" id="UP000072578"/>
    </source>
</evidence>
<gene>
    <name evidence="1" type="ORF">SINDD18_00254</name>
</gene>
<organism evidence="1 2">
    <name type="scientific">Streptococcus infantis</name>
    <dbReference type="NCBI Taxonomy" id="68892"/>
    <lineage>
        <taxon>Bacteria</taxon>
        <taxon>Bacillati</taxon>
        <taxon>Bacillota</taxon>
        <taxon>Bacilli</taxon>
        <taxon>Lactobacillales</taxon>
        <taxon>Streptococcaceae</taxon>
        <taxon>Streptococcus</taxon>
    </lineage>
</organism>
<dbReference type="Proteomes" id="UP000072578">
    <property type="component" value="Unassembled WGS sequence"/>
</dbReference>
<name>A0A139RJ65_9STRE</name>
<evidence type="ECO:0000313" key="1">
    <source>
        <dbReference type="EMBL" id="KXU14803.1"/>
    </source>
</evidence>
<reference evidence="1 2" key="1">
    <citation type="submission" date="2016-01" db="EMBL/GenBank/DDBJ databases">
        <title>Highly variable Streptococcus oralis are common among viridans streptococci isolated from primates.</title>
        <authorList>
            <person name="Denapaite D."/>
            <person name="Rieger M."/>
            <person name="Koendgen S."/>
            <person name="Brueckner R."/>
            <person name="Ochigava I."/>
            <person name="Kappeler P."/>
            <person name="Maetz-Rensing K."/>
            <person name="Leendertz F."/>
            <person name="Hakenbeck R."/>
        </authorList>
    </citation>
    <scope>NUCLEOTIDE SEQUENCE [LARGE SCALE GENOMIC DNA]</scope>
    <source>
        <strain evidence="1 2">DD18</strain>
    </source>
</reference>
<proteinExistence type="predicted"/>
<comment type="caution">
    <text evidence="1">The sequence shown here is derived from an EMBL/GenBank/DDBJ whole genome shotgun (WGS) entry which is preliminary data.</text>
</comment>
<accession>A0A139RJ65</accession>
<protein>
    <submittedName>
        <fullName evidence="1">Uncharacterized protein</fullName>
    </submittedName>
</protein>